<evidence type="ECO:0000313" key="7">
    <source>
        <dbReference type="EMBL" id="KAK8870118.1"/>
    </source>
</evidence>
<protein>
    <recommendedName>
        <fullName evidence="6">FAD dependent oxidoreductase domain-containing protein</fullName>
    </recommendedName>
</protein>
<dbReference type="PANTHER" id="PTHR10961:SF15">
    <property type="entry name" value="FAD DEPENDENT OXIDOREDUCTASE DOMAIN-CONTAINING PROTEIN"/>
    <property type="match status" value="1"/>
</dbReference>
<keyword evidence="8" id="KW-1185">Reference proteome</keyword>
<comment type="caution">
    <text evidence="7">The sequence shown here is derived from an EMBL/GenBank/DDBJ whole genome shotgun (WGS) entry which is preliminary data.</text>
</comment>
<keyword evidence="5" id="KW-0560">Oxidoreductase</keyword>
<evidence type="ECO:0000256" key="5">
    <source>
        <dbReference type="ARBA" id="ARBA00023002"/>
    </source>
</evidence>
<evidence type="ECO:0000313" key="8">
    <source>
        <dbReference type="Proteomes" id="UP001388673"/>
    </source>
</evidence>
<dbReference type="EMBL" id="JBCAWK010000001">
    <property type="protein sequence ID" value="KAK8870118.1"/>
    <property type="molecule type" value="Genomic_DNA"/>
</dbReference>
<keyword evidence="3" id="KW-0285">Flavoprotein</keyword>
<accession>A0AAW0Z7I7</accession>
<sequence length="515" mass="57515">MTTTGSKIAIIGAGVFGLSTALHLKKQGYKDVTVFDYQPYDQNAYNPSEGCDSASADVNKIYRCSYGDEIEYQDLALSGRPIWLEWNEQLRSTPADQLPKGLTPEDDLFIPCGFLRMSNGTELSDYDKECLVQLEKAGLRDYNHVLSNKEDLERLWELEKKQPSHWREKVYALNHLQEGRLDGFIDTSAGVTLADKSCAWARHLCEKAGVKFVLGPEKGRFDELLVEGERESRKAVGLKTMDGLEHKADVVIAACGGWTPGVVPEASQLLETTAGSVCTITLPKDRQDLWDKFSPEQFPVWAYGLTGHNSPEYGGFYGFPRTKEGKIKIGYRGRKWTNYQTHPKTGQRISTPKTKYTTDKAVNLPKKAITYIKEVVGEVFPELKGIGITDTRMCWYTDSIDNSFVIDYVPGYSDSLFVCSGGSGHGFKFLPVLGKHVVNALEKKTDQFTPLWHWRSRVPGEHANGLEEGEMSGRNLASLEMAEEEDWQWVKKGEIKVGGDVEDITKGVNGVAIKA</sequence>
<evidence type="ECO:0000256" key="1">
    <source>
        <dbReference type="ARBA" id="ARBA00001974"/>
    </source>
</evidence>
<reference evidence="7 8" key="1">
    <citation type="journal article" date="2024" name="bioRxiv">
        <title>Comparative genomics of Cryptococcus and Kwoniella reveals pathogenesis evolution and contrasting karyotype dynamics via intercentromeric recombination or chromosome fusion.</title>
        <authorList>
            <person name="Coelho M.A."/>
            <person name="David-Palma M."/>
            <person name="Shea T."/>
            <person name="Bowers K."/>
            <person name="McGinley-Smith S."/>
            <person name="Mohammad A.W."/>
            <person name="Gnirke A."/>
            <person name="Yurkov A.M."/>
            <person name="Nowrousian M."/>
            <person name="Sun S."/>
            <person name="Cuomo C.A."/>
            <person name="Heitman J."/>
        </authorList>
    </citation>
    <scope>NUCLEOTIDE SEQUENCE [LARGE SCALE GENOMIC DNA]</scope>
    <source>
        <strain evidence="7 8">CBS 13917</strain>
    </source>
</reference>
<dbReference type="AlphaFoldDB" id="A0AAW0Z7I7"/>
<dbReference type="GO" id="GO:0008115">
    <property type="term" value="F:sarcosine oxidase activity"/>
    <property type="evidence" value="ECO:0007669"/>
    <property type="project" value="TreeGrafter"/>
</dbReference>
<keyword evidence="4" id="KW-0274">FAD</keyword>
<dbReference type="Proteomes" id="UP001388673">
    <property type="component" value="Unassembled WGS sequence"/>
</dbReference>
<dbReference type="Gene3D" id="3.50.50.60">
    <property type="entry name" value="FAD/NAD(P)-binding domain"/>
    <property type="match status" value="1"/>
</dbReference>
<evidence type="ECO:0000256" key="4">
    <source>
        <dbReference type="ARBA" id="ARBA00022827"/>
    </source>
</evidence>
<comment type="similarity">
    <text evidence="2">Belongs to the MSOX/MTOX family.</text>
</comment>
<dbReference type="RefSeq" id="XP_066806364.1">
    <property type="nucleotide sequence ID" value="XM_066943822.1"/>
</dbReference>
<dbReference type="SUPFAM" id="SSF54373">
    <property type="entry name" value="FAD-linked reductases, C-terminal domain"/>
    <property type="match status" value="1"/>
</dbReference>
<feature type="domain" description="FAD dependent oxidoreductase" evidence="6">
    <location>
        <begin position="7"/>
        <end position="438"/>
    </location>
</feature>
<evidence type="ECO:0000259" key="6">
    <source>
        <dbReference type="Pfam" id="PF01266"/>
    </source>
</evidence>
<dbReference type="PANTHER" id="PTHR10961">
    <property type="entry name" value="PEROXISOMAL SARCOSINE OXIDASE"/>
    <property type="match status" value="1"/>
</dbReference>
<dbReference type="InterPro" id="IPR036188">
    <property type="entry name" value="FAD/NAD-bd_sf"/>
</dbReference>
<evidence type="ECO:0000256" key="2">
    <source>
        <dbReference type="ARBA" id="ARBA00010989"/>
    </source>
</evidence>
<name>A0AAW0Z7I7_9TREE</name>
<dbReference type="Gene3D" id="3.30.9.10">
    <property type="entry name" value="D-Amino Acid Oxidase, subunit A, domain 2"/>
    <property type="match status" value="1"/>
</dbReference>
<dbReference type="GO" id="GO:0050660">
    <property type="term" value="F:flavin adenine dinucleotide binding"/>
    <property type="evidence" value="ECO:0007669"/>
    <property type="project" value="InterPro"/>
</dbReference>
<evidence type="ECO:0000256" key="3">
    <source>
        <dbReference type="ARBA" id="ARBA00022630"/>
    </source>
</evidence>
<organism evidence="7 8">
    <name type="scientific">Kwoniella newhampshirensis</name>
    <dbReference type="NCBI Taxonomy" id="1651941"/>
    <lineage>
        <taxon>Eukaryota</taxon>
        <taxon>Fungi</taxon>
        <taxon>Dikarya</taxon>
        <taxon>Basidiomycota</taxon>
        <taxon>Agaricomycotina</taxon>
        <taxon>Tremellomycetes</taxon>
        <taxon>Tremellales</taxon>
        <taxon>Cryptococcaceae</taxon>
        <taxon>Kwoniella</taxon>
    </lineage>
</organism>
<comment type="cofactor">
    <cofactor evidence="1">
        <name>FAD</name>
        <dbReference type="ChEBI" id="CHEBI:57692"/>
    </cofactor>
</comment>
<gene>
    <name evidence="7" type="ORF">IAR55_000688</name>
</gene>
<dbReference type="SUPFAM" id="SSF51905">
    <property type="entry name" value="FAD/NAD(P)-binding domain"/>
    <property type="match status" value="1"/>
</dbReference>
<dbReference type="Pfam" id="PF01266">
    <property type="entry name" value="DAO"/>
    <property type="match status" value="1"/>
</dbReference>
<dbReference type="InterPro" id="IPR045170">
    <property type="entry name" value="MTOX"/>
</dbReference>
<proteinExistence type="inferred from homology"/>
<dbReference type="KEGG" id="kne:92177948"/>
<dbReference type="InterPro" id="IPR006076">
    <property type="entry name" value="FAD-dep_OxRdtase"/>
</dbReference>
<dbReference type="GeneID" id="92177948"/>